<feature type="transmembrane region" description="Helical" evidence="2">
    <location>
        <begin position="417"/>
        <end position="434"/>
    </location>
</feature>
<feature type="compositionally biased region" description="Pro residues" evidence="1">
    <location>
        <begin position="24"/>
        <end position="34"/>
    </location>
</feature>
<keyword evidence="4" id="KW-1185">Reference proteome</keyword>
<feature type="transmembrane region" description="Helical" evidence="2">
    <location>
        <begin position="267"/>
        <end position="292"/>
    </location>
</feature>
<feature type="compositionally biased region" description="Basic and acidic residues" evidence="1">
    <location>
        <begin position="66"/>
        <end position="92"/>
    </location>
</feature>
<dbReference type="EMBL" id="JBIRUI010000004">
    <property type="protein sequence ID" value="MFI1714192.1"/>
    <property type="molecule type" value="Genomic_DNA"/>
</dbReference>
<feature type="transmembrane region" description="Helical" evidence="2">
    <location>
        <begin position="224"/>
        <end position="247"/>
    </location>
</feature>
<protein>
    <submittedName>
        <fullName evidence="3">DUF2079 domain-containing protein</fullName>
    </submittedName>
</protein>
<evidence type="ECO:0000313" key="3">
    <source>
        <dbReference type="EMBL" id="MFI1714192.1"/>
    </source>
</evidence>
<comment type="caution">
    <text evidence="3">The sequence shown here is derived from an EMBL/GenBank/DDBJ whole genome shotgun (WGS) entry which is preliminary data.</text>
</comment>
<evidence type="ECO:0000313" key="4">
    <source>
        <dbReference type="Proteomes" id="UP001611339"/>
    </source>
</evidence>
<name>A0ABW7U716_9ACTN</name>
<dbReference type="RefSeq" id="WP_398708640.1">
    <property type="nucleotide sequence ID" value="NZ_JBIRUI010000004.1"/>
</dbReference>
<gene>
    <name evidence="3" type="ORF">ACH407_11530</name>
</gene>
<dbReference type="Proteomes" id="UP001611339">
    <property type="component" value="Unassembled WGS sequence"/>
</dbReference>
<sequence>MGNAPPHLPIRPSDEDAGLAPSLIPSPHPSPSPSPVGGGDPTAAPDGPREAGDGARTGGQGGARGGDQDGARDRGRAEGRDGSRDEGRDKARDRRRGVALTALCFLVCAGLGLQSWTALRATGFDLGIFDQAVRAYAHGELPRSPIKNVHHEFPPGFSLLGDHFTPALALLAPLYLLWDDPRTLILAQAALFAAGVPVVRRIARHAFQDAPPLVGRRAADLGGLVYALGWPLLGSSYNGFHEVAFAVPFTLLMLERGLAHRYGAAAFWAALLCTAKEDMGLVVGAYGLVLAVRAHRAGHRAGRATGLALALAGPLFSALVISWFLPAMGGPEGYYWSYGRLGADPAEALAHVLTAPWTLLQVAVTPFVKVAMVAWILGTLALLPLGSPTCLLAVPLLAERVLSDNPNHWPVINHYDAFLWPVLLTAALETLARLHGRRALLRRWAAGALALSSAAAVVLGLNLLVRPDSWRPSPDKRPLVTAAALIPDGARVEADNTVAPRLTARADVVIADGSPRGADWVLLRTDDRTFPFASVEEQRQRVALLLAHGYTTAWHRDGTVLLHRTRPVPIPGLRVPGPDSTPVREAVPEDVGANLLLR</sequence>
<evidence type="ECO:0000256" key="2">
    <source>
        <dbReference type="SAM" id="Phobius"/>
    </source>
</evidence>
<proteinExistence type="predicted"/>
<feature type="compositionally biased region" description="Gly residues" evidence="1">
    <location>
        <begin position="55"/>
        <end position="65"/>
    </location>
</feature>
<evidence type="ECO:0000256" key="1">
    <source>
        <dbReference type="SAM" id="MobiDB-lite"/>
    </source>
</evidence>
<feature type="transmembrane region" description="Helical" evidence="2">
    <location>
        <begin position="446"/>
        <end position="465"/>
    </location>
</feature>
<feature type="transmembrane region" description="Helical" evidence="2">
    <location>
        <begin position="348"/>
        <end position="368"/>
    </location>
</feature>
<feature type="transmembrane region" description="Helical" evidence="2">
    <location>
        <begin position="184"/>
        <end position="203"/>
    </location>
</feature>
<feature type="region of interest" description="Disordered" evidence="1">
    <location>
        <begin position="1"/>
        <end position="93"/>
    </location>
</feature>
<feature type="transmembrane region" description="Helical" evidence="2">
    <location>
        <begin position="97"/>
        <end position="116"/>
    </location>
</feature>
<keyword evidence="2" id="KW-0472">Membrane</keyword>
<accession>A0ABW7U716</accession>
<feature type="transmembrane region" description="Helical" evidence="2">
    <location>
        <begin position="375"/>
        <end position="397"/>
    </location>
</feature>
<reference evidence="3 4" key="1">
    <citation type="submission" date="2024-10" db="EMBL/GenBank/DDBJ databases">
        <title>The Natural Products Discovery Center: Release of the First 8490 Sequenced Strains for Exploring Actinobacteria Biosynthetic Diversity.</title>
        <authorList>
            <person name="Kalkreuter E."/>
            <person name="Kautsar S.A."/>
            <person name="Yang D."/>
            <person name="Bader C.D."/>
            <person name="Teijaro C.N."/>
            <person name="Fluegel L."/>
            <person name="Davis C.M."/>
            <person name="Simpson J.R."/>
            <person name="Lauterbach L."/>
            <person name="Steele A.D."/>
            <person name="Gui C."/>
            <person name="Meng S."/>
            <person name="Li G."/>
            <person name="Viehrig K."/>
            <person name="Ye F."/>
            <person name="Su P."/>
            <person name="Kiefer A.F."/>
            <person name="Nichols A."/>
            <person name="Cepeda A.J."/>
            <person name="Yan W."/>
            <person name="Fan B."/>
            <person name="Jiang Y."/>
            <person name="Adhikari A."/>
            <person name="Zheng C.-J."/>
            <person name="Schuster L."/>
            <person name="Cowan T.M."/>
            <person name="Smanski M.J."/>
            <person name="Chevrette M.G."/>
            <person name="De Carvalho L.P.S."/>
            <person name="Shen B."/>
        </authorList>
    </citation>
    <scope>NUCLEOTIDE SEQUENCE [LARGE SCALE GENOMIC DNA]</scope>
    <source>
        <strain evidence="3 4">NPDC020602</strain>
    </source>
</reference>
<organism evidence="3 4">
    <name type="scientific">Streptomyces litmocidini</name>
    <dbReference type="NCBI Taxonomy" id="67318"/>
    <lineage>
        <taxon>Bacteria</taxon>
        <taxon>Bacillati</taxon>
        <taxon>Actinomycetota</taxon>
        <taxon>Actinomycetes</taxon>
        <taxon>Kitasatosporales</taxon>
        <taxon>Streptomycetaceae</taxon>
        <taxon>Streptomyces</taxon>
    </lineage>
</organism>
<dbReference type="InterPro" id="IPR018650">
    <property type="entry name" value="STSV1_Orf64"/>
</dbReference>
<dbReference type="Pfam" id="PF09852">
    <property type="entry name" value="DUF2079"/>
    <property type="match status" value="1"/>
</dbReference>
<keyword evidence="2" id="KW-1133">Transmembrane helix</keyword>
<keyword evidence="2" id="KW-0812">Transmembrane</keyword>
<feature type="transmembrane region" description="Helical" evidence="2">
    <location>
        <begin position="304"/>
        <end position="328"/>
    </location>
</feature>